<dbReference type="Pfam" id="PF03466">
    <property type="entry name" value="LysR_substrate"/>
    <property type="match status" value="1"/>
</dbReference>
<dbReference type="SUPFAM" id="SSF46785">
    <property type="entry name" value="Winged helix' DNA-binding domain"/>
    <property type="match status" value="1"/>
</dbReference>
<dbReference type="PRINTS" id="PR00039">
    <property type="entry name" value="HTHLYSR"/>
</dbReference>
<dbReference type="SUPFAM" id="SSF53850">
    <property type="entry name" value="Periplasmic binding protein-like II"/>
    <property type="match status" value="1"/>
</dbReference>
<name>A0ABT5QK43_9GAMM</name>
<dbReference type="InterPro" id="IPR036388">
    <property type="entry name" value="WH-like_DNA-bd_sf"/>
</dbReference>
<evidence type="ECO:0000256" key="3">
    <source>
        <dbReference type="ARBA" id="ARBA00023125"/>
    </source>
</evidence>
<proteinExistence type="inferred from homology"/>
<feature type="domain" description="HTH lysR-type" evidence="5">
    <location>
        <begin position="2"/>
        <end position="59"/>
    </location>
</feature>
<dbReference type="CDD" id="cd05466">
    <property type="entry name" value="PBP2_LTTR_substrate"/>
    <property type="match status" value="1"/>
</dbReference>
<evidence type="ECO:0000259" key="5">
    <source>
        <dbReference type="PROSITE" id="PS50931"/>
    </source>
</evidence>
<evidence type="ECO:0000313" key="7">
    <source>
        <dbReference type="Proteomes" id="UP001149821"/>
    </source>
</evidence>
<dbReference type="Gene3D" id="3.40.190.10">
    <property type="entry name" value="Periplasmic binding protein-like II"/>
    <property type="match status" value="2"/>
</dbReference>
<comment type="similarity">
    <text evidence="1">Belongs to the LysR transcriptional regulatory family.</text>
</comment>
<sequence>MLNPKWLATFEHLVKTRSFTKTASQLFMTQPGVSQHVKKLEAELGENLIYREGKQFELTHAGSMLADFIANQKLQHHAFLAQLKADDAHRGAIKVACSGTMAMKLYPLLLDLQCEHPALSVSLEAAPVERIRHMLMSNDIDIGISTQRIDHPAIEEKEIGQEHLAVVVPSSHEIKEDIYASLAELGMVIHPDGKHYADLVLGRNFPERYQGVDSIKQAGYINQLAQILLPVAQGLGFTVLPASVIEQFEHVDKLKQLPLEIAISQPLFLSQKKHRKLPHRYTRVLELIHHAIATTK</sequence>
<keyword evidence="3" id="KW-0238">DNA-binding</keyword>
<dbReference type="EMBL" id="JAJUBB010000005">
    <property type="protein sequence ID" value="MDD1781360.1"/>
    <property type="molecule type" value="Genomic_DNA"/>
</dbReference>
<dbReference type="PANTHER" id="PTHR30126">
    <property type="entry name" value="HTH-TYPE TRANSCRIPTIONAL REGULATOR"/>
    <property type="match status" value="1"/>
</dbReference>
<dbReference type="PANTHER" id="PTHR30126:SF99">
    <property type="entry name" value="TRANSCRIPTIONAL REGULATOR LYSR FAMILY"/>
    <property type="match status" value="1"/>
</dbReference>
<accession>A0ABT5QK43</accession>
<dbReference type="InterPro" id="IPR036390">
    <property type="entry name" value="WH_DNA-bd_sf"/>
</dbReference>
<protein>
    <submittedName>
        <fullName evidence="6">LysR family transcriptional regulator</fullName>
    </submittedName>
</protein>
<evidence type="ECO:0000256" key="2">
    <source>
        <dbReference type="ARBA" id="ARBA00023015"/>
    </source>
</evidence>
<dbReference type="InterPro" id="IPR000847">
    <property type="entry name" value="LysR_HTH_N"/>
</dbReference>
<evidence type="ECO:0000256" key="4">
    <source>
        <dbReference type="ARBA" id="ARBA00023163"/>
    </source>
</evidence>
<dbReference type="RefSeq" id="WP_274141768.1">
    <property type="nucleotide sequence ID" value="NZ_JAJUBB010000005.1"/>
</dbReference>
<evidence type="ECO:0000256" key="1">
    <source>
        <dbReference type="ARBA" id="ARBA00009437"/>
    </source>
</evidence>
<dbReference type="InterPro" id="IPR005119">
    <property type="entry name" value="LysR_subst-bd"/>
</dbReference>
<comment type="caution">
    <text evidence="6">The sequence shown here is derived from an EMBL/GenBank/DDBJ whole genome shotgun (WGS) entry which is preliminary data.</text>
</comment>
<reference evidence="6" key="1">
    <citation type="submission" date="2021-12" db="EMBL/GenBank/DDBJ databases">
        <title>Enterovibrio ZSDZ35 sp. nov. and Enterovibrio ZSDZ42 sp. nov., isolated from coastal seawater in Qingdao.</title>
        <authorList>
            <person name="Zhang P."/>
        </authorList>
    </citation>
    <scope>NUCLEOTIDE SEQUENCE</scope>
    <source>
        <strain evidence="6">ZSDZ35</strain>
    </source>
</reference>
<gene>
    <name evidence="6" type="ORF">LRP49_09105</name>
</gene>
<keyword evidence="7" id="KW-1185">Reference proteome</keyword>
<keyword evidence="4" id="KW-0804">Transcription</keyword>
<dbReference type="PROSITE" id="PS50931">
    <property type="entry name" value="HTH_LYSR"/>
    <property type="match status" value="1"/>
</dbReference>
<keyword evidence="2" id="KW-0805">Transcription regulation</keyword>
<dbReference type="Gene3D" id="1.10.10.10">
    <property type="entry name" value="Winged helix-like DNA-binding domain superfamily/Winged helix DNA-binding domain"/>
    <property type="match status" value="1"/>
</dbReference>
<evidence type="ECO:0000313" key="6">
    <source>
        <dbReference type="EMBL" id="MDD1781360.1"/>
    </source>
</evidence>
<dbReference type="Pfam" id="PF00126">
    <property type="entry name" value="HTH_1"/>
    <property type="match status" value="1"/>
</dbReference>
<dbReference type="Proteomes" id="UP001149821">
    <property type="component" value="Unassembled WGS sequence"/>
</dbReference>
<organism evidence="6 7">
    <name type="scientific">Enterovibrio qingdaonensis</name>
    <dbReference type="NCBI Taxonomy" id="2899818"/>
    <lineage>
        <taxon>Bacteria</taxon>
        <taxon>Pseudomonadati</taxon>
        <taxon>Pseudomonadota</taxon>
        <taxon>Gammaproteobacteria</taxon>
        <taxon>Vibrionales</taxon>
        <taxon>Vibrionaceae</taxon>
        <taxon>Enterovibrio</taxon>
    </lineage>
</organism>